<evidence type="ECO:0000259" key="3">
    <source>
        <dbReference type="Pfam" id="PF02010"/>
    </source>
</evidence>
<sequence>GESGLAGSWSYELNHPTVVMFDQFDNMFILDTGNKRIQKWTPEATYGITIAELSSVNDPRGMSIDTYGNLVVVDYSNNQVPYWDPLNEVIRYKYPANHQVILLPINCPPTTATTALPTIERANQTCPFTQWNNIYSTIAGTPGSYGTSTLHLRNPQDVFVNDYDNVYVADTNNHRIIRFSPGKVLVFENKRVYYYVEGSKSGTNIAGIQLRAGKGKSELNTPTTVFVTGDQTLFILDAGNFRVQKWKSGEPLGFPVAGGHGVGNTLDKISHSYGLYVDDQHNVYVSDHRNHRVTLWMKNNTAVGQVVAGGNGMGNASNQLSYPWGVYVTENGTIYVADSNNHRIQKFTRSSTSGLTVAGISGVAGSLPSQLRNPTSILVDQYHTLFVLDRGNHRIMKWPLGSAFGYIVVPISSINSASSMRFDPTGNLIIADTNYHRIISLSIGCRCTYPTITLIPGPATLDAPFQVRRSQGFYISAYIERFCEVPLREDAKWTITNCTVGCSSSIPLHESIVNTSNELYVPARTLEYGIYEFKLTITMIEFPMLPKSEASYIKVTPSGITANLVPLGTTMITHGHQQNLTLNPGEYSVDPDTRKFDATQWNYTYSYRIYGLPGTNRTWIPIGNEEVTLANNSCFYNQSDNIKPCQYSVNKLRSSVTILENTLKVNQTYQFMVQMDNLNNATVRATGYVLVHVQNTRPPMVAIGCIISTMCSHNLEFQYINPSTQVALFSFSVDKSVSPTNITWNVYYGLMNSSSDTHNWTLFTNMIKYRNIWFFGAYTTNFTASNQLFQENRNIAFWRFEVVYTIGQEKSLSALNFEINQPPTPGICSIAPSNGKTTTKFNISCGGWNDTDGIKDYSFYAWTKNPDHRLMLGTSLMMRFELRLPAGDGNSSLVVVIMQARDHLNSVTEVNIGNVSVVADTDVINSFVEAIKITSKSNSTMSDKNPLVQLLNNNNSYVTAQVVTTVSQVFNEMNIKSIELAVKMGIPLANIGVSLLGIRKVDMRSESSSNASFYQTMKQELNDHASAREYLMKTMNSSATITSSNILLLQSSSLAQLTQVTNQLTRSTCILASNKCQAISLALQNITAQISFEDTQIIANNIIQCATNVLSAISMPLHQRAMVLDLDLDATKTSINKDVTDSESNYTNPNLLNDTDKSLHQRNLDEQNLITKIIANQVNETMTTITAALKVHLNVGQNMTVNTTAVFVSWEMGLKTFLINKTIHPFDHAQIRLPSTLNSNLSDNDVFSLRSVVQPLALPSRTHSQVNTSMSAMVSFSVLNSNGTEIPIHTDEEHAIEIIIPRDPYFVMPPMTLYNVTSLRDSKQQFYFHLINITQLNENLTVSLHVEMRPSNQKLSYLLIFKFDSEPPLNIEINDIDGWYLLCSSNIASDGIHTYFINNNRTAGRQSIVFGFRELSSNELCSYDLLTPPISDKPFHFSSDYQLRTFTSACYYLDSNNDWQSDGLLVGPMTNHYQTQCFTTHLTTFFSAYSNAPSTVTENAMLPVNDQINVGMNFSSSFHSCHDDDDNNNNTHISAIQRSIVNIKPEISSRKSFYFLRQTEKQFHRTQSMSANQNVSVQ</sequence>
<feature type="non-terminal residue" evidence="4">
    <location>
        <position position="1"/>
    </location>
</feature>
<dbReference type="InterPro" id="IPR002859">
    <property type="entry name" value="PKD/REJ-like"/>
</dbReference>
<dbReference type="Gene3D" id="2.40.10.500">
    <property type="match status" value="1"/>
</dbReference>
<dbReference type="InterPro" id="IPR001258">
    <property type="entry name" value="NHL_repeat"/>
</dbReference>
<dbReference type="InterPro" id="IPR011042">
    <property type="entry name" value="6-blade_b-propeller_TolB-like"/>
</dbReference>
<accession>A0A820VSS6</accession>
<evidence type="ECO:0000256" key="1">
    <source>
        <dbReference type="ARBA" id="ARBA00022737"/>
    </source>
</evidence>
<evidence type="ECO:0000313" key="4">
    <source>
        <dbReference type="EMBL" id="CAF4505231.1"/>
    </source>
</evidence>
<organism evidence="4 5">
    <name type="scientific">Rotaria socialis</name>
    <dbReference type="NCBI Taxonomy" id="392032"/>
    <lineage>
        <taxon>Eukaryota</taxon>
        <taxon>Metazoa</taxon>
        <taxon>Spiralia</taxon>
        <taxon>Gnathifera</taxon>
        <taxon>Rotifera</taxon>
        <taxon>Eurotatoria</taxon>
        <taxon>Bdelloidea</taxon>
        <taxon>Philodinida</taxon>
        <taxon>Philodinidae</taxon>
        <taxon>Rotaria</taxon>
    </lineage>
</organism>
<feature type="repeat" description="NHL" evidence="2">
    <location>
        <begin position="139"/>
        <end position="182"/>
    </location>
</feature>
<protein>
    <recommendedName>
        <fullName evidence="3">PKD/REJ-like domain-containing protein</fullName>
    </recommendedName>
</protein>
<name>A0A820VSS6_9BILA</name>
<dbReference type="SUPFAM" id="SSF101898">
    <property type="entry name" value="NHL repeat"/>
    <property type="match status" value="1"/>
</dbReference>
<dbReference type="InterPro" id="IPR050952">
    <property type="entry name" value="TRIM-NHL_E3_ligases"/>
</dbReference>
<dbReference type="Pfam" id="PF02010">
    <property type="entry name" value="REJ"/>
    <property type="match status" value="1"/>
</dbReference>
<dbReference type="PANTHER" id="PTHR24104:SF25">
    <property type="entry name" value="PROTEIN LIN-41"/>
    <property type="match status" value="1"/>
</dbReference>
<gene>
    <name evidence="4" type="ORF">HFQ381_LOCUS28072</name>
</gene>
<evidence type="ECO:0000313" key="5">
    <source>
        <dbReference type="Proteomes" id="UP000663851"/>
    </source>
</evidence>
<dbReference type="Proteomes" id="UP000663851">
    <property type="component" value="Unassembled WGS sequence"/>
</dbReference>
<reference evidence="4" key="1">
    <citation type="submission" date="2021-02" db="EMBL/GenBank/DDBJ databases">
        <authorList>
            <person name="Nowell W R."/>
        </authorList>
    </citation>
    <scope>NUCLEOTIDE SEQUENCE</scope>
</reference>
<dbReference type="EMBL" id="CAJOBO010003857">
    <property type="protein sequence ID" value="CAF4505231.1"/>
    <property type="molecule type" value="Genomic_DNA"/>
</dbReference>
<keyword evidence="1" id="KW-0677">Repeat</keyword>
<dbReference type="Pfam" id="PF01436">
    <property type="entry name" value="NHL"/>
    <property type="match status" value="2"/>
</dbReference>
<dbReference type="GO" id="GO:0008270">
    <property type="term" value="F:zinc ion binding"/>
    <property type="evidence" value="ECO:0007669"/>
    <property type="project" value="UniProtKB-KW"/>
</dbReference>
<dbReference type="Gene3D" id="2.120.10.30">
    <property type="entry name" value="TolB, C-terminal domain"/>
    <property type="match status" value="2"/>
</dbReference>
<proteinExistence type="predicted"/>
<feature type="repeat" description="NHL" evidence="2">
    <location>
        <begin position="319"/>
        <end position="350"/>
    </location>
</feature>
<comment type="caution">
    <text evidence="4">The sequence shown here is derived from an EMBL/GenBank/DDBJ whole genome shotgun (WGS) entry which is preliminary data.</text>
</comment>
<dbReference type="PROSITE" id="PS51125">
    <property type="entry name" value="NHL"/>
    <property type="match status" value="2"/>
</dbReference>
<dbReference type="CDD" id="cd05819">
    <property type="entry name" value="NHL"/>
    <property type="match status" value="1"/>
</dbReference>
<dbReference type="PANTHER" id="PTHR24104">
    <property type="entry name" value="E3 UBIQUITIN-PROTEIN LIGASE NHLRC1-RELATED"/>
    <property type="match status" value="1"/>
</dbReference>
<dbReference type="SUPFAM" id="SSF63829">
    <property type="entry name" value="Calcium-dependent phosphotriesterase"/>
    <property type="match status" value="1"/>
</dbReference>
<feature type="domain" description="PKD/REJ-like" evidence="3">
    <location>
        <begin position="492"/>
        <end position="963"/>
    </location>
</feature>
<evidence type="ECO:0000256" key="2">
    <source>
        <dbReference type="PROSITE-ProRule" id="PRU00504"/>
    </source>
</evidence>